<dbReference type="KEGG" id="ddb:E7747_02420"/>
<comment type="similarity">
    <text evidence="2">Belongs to the bacteroidetes fimbrillin superfamily. FimB/Mfa2 family.</text>
</comment>
<keyword evidence="7" id="KW-0449">Lipoprotein</keyword>
<sequence>MVSLASCDAIIYDDLDPCDEGLRLRFVYDYNMEFANAFPSQVDCLTLLVYDKDGKYIETRTESSASLLSDENWRMQLDLPAGTYRLLAYGGMACDDASFSFTATPDASLPIENVGVAMNPGCITSPVGTQLHNLFYGALEVTVPEESTDYTEATVEMMRDTNNIRVVLQNVNNTSVDNRDFNFSITADNTLFDWQNNIIPTTVTTYSPWARGQQTAGIDPDTEKSFEVAYAEFSISRLMANHESRLEITNANDGSKVLSLPLINVLLLLKSDQYSSMGSQEFLDRENTWNMVLFLQNGYWISTYITINGWVVRINDTDL</sequence>
<keyword evidence="9" id="KW-1185">Reference proteome</keyword>
<evidence type="ECO:0000313" key="9">
    <source>
        <dbReference type="Proteomes" id="UP000297149"/>
    </source>
</evidence>
<keyword evidence="3" id="KW-0732">Signal</keyword>
<evidence type="ECO:0000256" key="2">
    <source>
        <dbReference type="ARBA" id="ARBA00007248"/>
    </source>
</evidence>
<evidence type="ECO:0000256" key="3">
    <source>
        <dbReference type="ARBA" id="ARBA00022729"/>
    </source>
</evidence>
<accession>A0A4P7W097</accession>
<comment type="subcellular location">
    <subcellularLocation>
        <location evidence="1">Cell outer membrane</location>
    </subcellularLocation>
</comment>
<evidence type="ECO:0000256" key="4">
    <source>
        <dbReference type="ARBA" id="ARBA00023136"/>
    </source>
</evidence>
<proteinExistence type="inferred from homology"/>
<reference evidence="9" key="1">
    <citation type="submission" date="2019-02" db="EMBL/GenBank/DDBJ databases">
        <title>Isolation and identification of novel species under the genus Muribaculum.</title>
        <authorList>
            <person name="Miyake S."/>
            <person name="Ding Y."/>
            <person name="Low A."/>
            <person name="Soh M."/>
            <person name="Seedorf H."/>
        </authorList>
    </citation>
    <scope>NUCLEOTIDE SEQUENCE [LARGE SCALE GENOMIC DNA]</scope>
    <source>
        <strain evidence="9">H5</strain>
    </source>
</reference>
<evidence type="ECO:0008006" key="10">
    <source>
        <dbReference type="Google" id="ProtNLM"/>
    </source>
</evidence>
<evidence type="ECO:0000256" key="5">
    <source>
        <dbReference type="ARBA" id="ARBA00023139"/>
    </source>
</evidence>
<evidence type="ECO:0000313" key="8">
    <source>
        <dbReference type="EMBL" id="QCD41264.1"/>
    </source>
</evidence>
<evidence type="ECO:0000256" key="6">
    <source>
        <dbReference type="ARBA" id="ARBA00023237"/>
    </source>
</evidence>
<keyword evidence="4" id="KW-0472">Membrane</keyword>
<dbReference type="Pfam" id="PF08842">
    <property type="entry name" value="Mfa2"/>
    <property type="match status" value="1"/>
</dbReference>
<protein>
    <recommendedName>
        <fullName evidence="10">FimB/Mfa2 family fimbrial subunit</fullName>
    </recommendedName>
</protein>
<evidence type="ECO:0000256" key="1">
    <source>
        <dbReference type="ARBA" id="ARBA00004442"/>
    </source>
</evidence>
<gene>
    <name evidence="8" type="ORF">E7747_02420</name>
</gene>
<keyword evidence="5" id="KW-0564">Palmitate</keyword>
<evidence type="ECO:0000256" key="7">
    <source>
        <dbReference type="ARBA" id="ARBA00023288"/>
    </source>
</evidence>
<organism evidence="8 9">
    <name type="scientific">Duncaniella dubosii</name>
    <dbReference type="NCBI Taxonomy" id="2518971"/>
    <lineage>
        <taxon>Bacteria</taxon>
        <taxon>Pseudomonadati</taxon>
        <taxon>Bacteroidota</taxon>
        <taxon>Bacteroidia</taxon>
        <taxon>Bacteroidales</taxon>
        <taxon>Muribaculaceae</taxon>
        <taxon>Duncaniella</taxon>
    </lineage>
</organism>
<dbReference type="InterPro" id="IPR014941">
    <property type="entry name" value="FimB/Mfa2/Mfa3"/>
</dbReference>
<dbReference type="Gene3D" id="2.60.40.2090">
    <property type="match status" value="1"/>
</dbReference>
<dbReference type="Proteomes" id="UP000297149">
    <property type="component" value="Chromosome"/>
</dbReference>
<dbReference type="AlphaFoldDB" id="A0A4P7W097"/>
<name>A0A4P7W097_9BACT</name>
<dbReference type="RefSeq" id="WP_136413884.1">
    <property type="nucleotide sequence ID" value="NZ_CP039396.1"/>
</dbReference>
<dbReference type="GO" id="GO:0009279">
    <property type="term" value="C:cell outer membrane"/>
    <property type="evidence" value="ECO:0007669"/>
    <property type="project" value="UniProtKB-SubCell"/>
</dbReference>
<dbReference type="EMBL" id="CP039396">
    <property type="protein sequence ID" value="QCD41264.1"/>
    <property type="molecule type" value="Genomic_DNA"/>
</dbReference>
<dbReference type="Gene3D" id="2.60.40.2100">
    <property type="match status" value="1"/>
</dbReference>
<keyword evidence="6" id="KW-0998">Cell outer membrane</keyword>